<protein>
    <submittedName>
        <fullName evidence="2">Uncharacterized protein</fullName>
    </submittedName>
</protein>
<feature type="region of interest" description="Disordered" evidence="1">
    <location>
        <begin position="141"/>
        <end position="311"/>
    </location>
</feature>
<feature type="compositionally biased region" description="Polar residues" evidence="1">
    <location>
        <begin position="1"/>
        <end position="10"/>
    </location>
</feature>
<gene>
    <name evidence="2" type="ORF">BBK36DRAFT_1088158</name>
</gene>
<reference evidence="3" key="1">
    <citation type="submission" date="2016-07" db="EMBL/GenBank/DDBJ databases">
        <title>Multiple horizontal gene transfer events from other fungi enriched the ability of initially mycotrophic Trichoderma (Ascomycota) to feed on dead plant biomass.</title>
        <authorList>
            <consortium name="DOE Joint Genome Institute"/>
            <person name="Atanasova L."/>
            <person name="Chenthamara K."/>
            <person name="Zhang J."/>
            <person name="Grujic M."/>
            <person name="Henrissat B."/>
            <person name="Kuo A."/>
            <person name="Aerts A."/>
            <person name="Salamov A."/>
            <person name="Lipzen A."/>
            <person name="Labutti K."/>
            <person name="Barry K."/>
            <person name="Miao Y."/>
            <person name="Rahimi M.J."/>
            <person name="Shen Q."/>
            <person name="Grigoriev I.V."/>
            <person name="Kubicek C.P."/>
            <person name="Druzhinina I.S."/>
        </authorList>
    </citation>
    <scope>NUCLEOTIDE SEQUENCE [LARGE SCALE GENOMIC DNA]</scope>
    <source>
        <strain evidence="3">TUCIM 6016</strain>
    </source>
</reference>
<evidence type="ECO:0000256" key="1">
    <source>
        <dbReference type="SAM" id="MobiDB-lite"/>
    </source>
</evidence>
<dbReference type="GeneID" id="36597104"/>
<proteinExistence type="predicted"/>
<feature type="non-terminal residue" evidence="2">
    <location>
        <position position="349"/>
    </location>
</feature>
<feature type="compositionally biased region" description="Basic and acidic residues" evidence="1">
    <location>
        <begin position="274"/>
        <end position="285"/>
    </location>
</feature>
<feature type="region of interest" description="Disordered" evidence="1">
    <location>
        <begin position="1"/>
        <end position="21"/>
    </location>
</feature>
<dbReference type="OrthoDB" id="4928184at2759"/>
<keyword evidence="3" id="KW-1185">Reference proteome</keyword>
<feature type="compositionally biased region" description="Polar residues" evidence="1">
    <location>
        <begin position="223"/>
        <end position="232"/>
    </location>
</feature>
<sequence length="349" mass="39470">MSQLPTTAQQEAPDGEAHYPPCLYHTPEEKRLYKRLKDVYLEHYTSWDAESREVWPYIVEHASLPKSTVGKLTNHSIARNMMQTNVTWAHVVALRIIYKTQLFKSRKLMKLIRDKYPRGNFNTYVFHEDYKRPVKIDEEVKAEKTAKKSPVTASSAHELRVGAEGPVGEASQPAPRRLNEAPNGFLSDEEDAWPTKTFVTPNAIKPEPTAAANNGGREGHKMINQQNGNRANPRQRVAVPSSQDKRALPEDSEVESEANHSTACEPPPRKQKRDRPSTAIRDRRTQPTSSGRGPRSQEEATGSSSRAKEDCDQIDRFIEALTVFGEAISEHNNAVHRNSELLERLTEQM</sequence>
<dbReference type="Proteomes" id="UP000241546">
    <property type="component" value="Unassembled WGS sequence"/>
</dbReference>
<evidence type="ECO:0000313" key="3">
    <source>
        <dbReference type="Proteomes" id="UP000241546"/>
    </source>
</evidence>
<name>A0A2T4B9M5_9HYPO</name>
<dbReference type="RefSeq" id="XP_024749353.1">
    <property type="nucleotide sequence ID" value="XM_024888985.1"/>
</dbReference>
<dbReference type="AlphaFoldDB" id="A0A2T4B9M5"/>
<dbReference type="EMBL" id="KZ680214">
    <property type="protein sequence ID" value="PTB66033.1"/>
    <property type="molecule type" value="Genomic_DNA"/>
</dbReference>
<accession>A0A2T4B9M5</accession>
<organism evidence="2 3">
    <name type="scientific">Trichoderma citrinoviride</name>
    <dbReference type="NCBI Taxonomy" id="58853"/>
    <lineage>
        <taxon>Eukaryota</taxon>
        <taxon>Fungi</taxon>
        <taxon>Dikarya</taxon>
        <taxon>Ascomycota</taxon>
        <taxon>Pezizomycotina</taxon>
        <taxon>Sordariomycetes</taxon>
        <taxon>Hypocreomycetidae</taxon>
        <taxon>Hypocreales</taxon>
        <taxon>Hypocreaceae</taxon>
        <taxon>Trichoderma</taxon>
    </lineage>
</organism>
<evidence type="ECO:0000313" key="2">
    <source>
        <dbReference type="EMBL" id="PTB66033.1"/>
    </source>
</evidence>